<dbReference type="PROSITE" id="PS50865">
    <property type="entry name" value="ZF_MYND_2"/>
    <property type="match status" value="1"/>
</dbReference>
<proteinExistence type="predicted"/>
<accession>A0ABQ7FVD1</accession>
<feature type="compositionally biased region" description="Low complexity" evidence="5">
    <location>
        <begin position="15"/>
        <end position="30"/>
    </location>
</feature>
<keyword evidence="1" id="KW-0479">Metal-binding</keyword>
<evidence type="ECO:0000313" key="7">
    <source>
        <dbReference type="EMBL" id="KAF5826344.1"/>
    </source>
</evidence>
<dbReference type="PROSITE" id="PS01360">
    <property type="entry name" value="ZF_MYND_1"/>
    <property type="match status" value="1"/>
</dbReference>
<comment type="caution">
    <text evidence="7">The sequence shown here is derived from an EMBL/GenBank/DDBJ whole genome shotgun (WGS) entry which is preliminary data.</text>
</comment>
<evidence type="ECO:0000313" key="8">
    <source>
        <dbReference type="Proteomes" id="UP000815325"/>
    </source>
</evidence>
<keyword evidence="3" id="KW-0862">Zinc</keyword>
<evidence type="ECO:0000256" key="5">
    <source>
        <dbReference type="SAM" id="MobiDB-lite"/>
    </source>
</evidence>
<dbReference type="Pfam" id="PF01753">
    <property type="entry name" value="zf-MYND"/>
    <property type="match status" value="1"/>
</dbReference>
<evidence type="ECO:0000256" key="3">
    <source>
        <dbReference type="ARBA" id="ARBA00022833"/>
    </source>
</evidence>
<keyword evidence="8" id="KW-1185">Reference proteome</keyword>
<feature type="domain" description="MYND-type" evidence="6">
    <location>
        <begin position="31"/>
        <end position="70"/>
    </location>
</feature>
<dbReference type="Proteomes" id="UP000815325">
    <property type="component" value="Unassembled WGS sequence"/>
</dbReference>
<reference evidence="7" key="1">
    <citation type="submission" date="2017-08" db="EMBL/GenBank/DDBJ databases">
        <authorList>
            <person name="Polle J.E."/>
            <person name="Barry K."/>
            <person name="Cushman J."/>
            <person name="Schmutz J."/>
            <person name="Tran D."/>
            <person name="Hathwaick L.T."/>
            <person name="Yim W.C."/>
            <person name="Jenkins J."/>
            <person name="Mckie-Krisberg Z.M."/>
            <person name="Prochnik S."/>
            <person name="Lindquist E."/>
            <person name="Dockter R.B."/>
            <person name="Adam C."/>
            <person name="Molina H."/>
            <person name="Bunkerborg J."/>
            <person name="Jin E."/>
            <person name="Buchheim M."/>
            <person name="Magnuson J."/>
        </authorList>
    </citation>
    <scope>NUCLEOTIDE SEQUENCE</scope>
    <source>
        <strain evidence="7">CCAP 19/18</strain>
    </source>
</reference>
<keyword evidence="2 4" id="KW-0863">Zinc-finger</keyword>
<evidence type="ECO:0000259" key="6">
    <source>
        <dbReference type="PROSITE" id="PS50865"/>
    </source>
</evidence>
<protein>
    <recommendedName>
        <fullName evidence="6">MYND-type domain-containing protein</fullName>
    </recommendedName>
</protein>
<dbReference type="SUPFAM" id="SSF144232">
    <property type="entry name" value="HIT/MYND zinc finger-like"/>
    <property type="match status" value="1"/>
</dbReference>
<name>A0ABQ7FVD1_DUNSA</name>
<sequence>MQKEMQQQLHSSKQEATAETARASSSKASACAECGKAEGGTLQRCGGCRVVRYCSAACQLKAWPVHKKGCKQV</sequence>
<dbReference type="Gene3D" id="6.10.140.2220">
    <property type="match status" value="1"/>
</dbReference>
<feature type="compositionally biased region" description="Polar residues" evidence="5">
    <location>
        <begin position="1"/>
        <end position="11"/>
    </location>
</feature>
<evidence type="ECO:0000256" key="1">
    <source>
        <dbReference type="ARBA" id="ARBA00022723"/>
    </source>
</evidence>
<organism evidence="7 8">
    <name type="scientific">Dunaliella salina</name>
    <name type="common">Green alga</name>
    <name type="synonym">Protococcus salinus</name>
    <dbReference type="NCBI Taxonomy" id="3046"/>
    <lineage>
        <taxon>Eukaryota</taxon>
        <taxon>Viridiplantae</taxon>
        <taxon>Chlorophyta</taxon>
        <taxon>core chlorophytes</taxon>
        <taxon>Chlorophyceae</taxon>
        <taxon>CS clade</taxon>
        <taxon>Chlamydomonadales</taxon>
        <taxon>Dunaliellaceae</taxon>
        <taxon>Dunaliella</taxon>
    </lineage>
</organism>
<gene>
    <name evidence="7" type="ORF">DUNSADRAFT_3495</name>
</gene>
<evidence type="ECO:0000256" key="4">
    <source>
        <dbReference type="PROSITE-ProRule" id="PRU00134"/>
    </source>
</evidence>
<dbReference type="EMBL" id="MU071015">
    <property type="protein sequence ID" value="KAF5826344.1"/>
    <property type="molecule type" value="Genomic_DNA"/>
</dbReference>
<evidence type="ECO:0000256" key="2">
    <source>
        <dbReference type="ARBA" id="ARBA00022771"/>
    </source>
</evidence>
<feature type="region of interest" description="Disordered" evidence="5">
    <location>
        <begin position="1"/>
        <end position="30"/>
    </location>
</feature>
<dbReference type="InterPro" id="IPR002893">
    <property type="entry name" value="Znf_MYND"/>
</dbReference>